<dbReference type="InterPro" id="IPR013761">
    <property type="entry name" value="SAM/pointed_sf"/>
</dbReference>
<dbReference type="Pfam" id="PF00017">
    <property type="entry name" value="SH2"/>
    <property type="match status" value="1"/>
</dbReference>
<dbReference type="InterPro" id="IPR001895">
    <property type="entry name" value="RASGEF_cat_dom"/>
</dbReference>
<dbReference type="FunCoup" id="A0A1S3JNJ4">
    <property type="interactions" value="2"/>
</dbReference>
<dbReference type="Gene3D" id="1.10.840.10">
    <property type="entry name" value="Ras guanine-nucleotide exchange factors catalytic domain"/>
    <property type="match status" value="1"/>
</dbReference>
<dbReference type="Gene3D" id="1.10.150.50">
    <property type="entry name" value="Transcription Factor, Ets-1"/>
    <property type="match status" value="1"/>
</dbReference>
<feature type="domain" description="SH2" evidence="5">
    <location>
        <begin position="196"/>
        <end position="295"/>
    </location>
</feature>
<feature type="domain" description="Ras-GEF" evidence="6">
    <location>
        <begin position="756"/>
        <end position="1022"/>
    </location>
</feature>
<accession>A0A1S3JNJ4</accession>
<dbReference type="PANTHER" id="PTHR14247">
    <property type="entry name" value="BREAST CANCER ANTI-ESTROGEN RESISTANCE PROTEIN 3 HOMOLOG-LIKE PROTEIN"/>
    <property type="match status" value="1"/>
</dbReference>
<dbReference type="InterPro" id="IPR000980">
    <property type="entry name" value="SH2"/>
</dbReference>
<keyword evidence="8" id="KW-1185">Reference proteome</keyword>
<dbReference type="InterPro" id="IPR044102">
    <property type="entry name" value="SH2_SHEP1/BCAR3/NSP1"/>
</dbReference>
<protein>
    <submittedName>
        <fullName evidence="9">Breast cancer anti-estrogen resistance protein 3 isoform X1</fullName>
    </submittedName>
</protein>
<dbReference type="Gene3D" id="3.30.505.10">
    <property type="entry name" value="SH2 domain"/>
    <property type="match status" value="1"/>
</dbReference>
<evidence type="ECO:0000313" key="9">
    <source>
        <dbReference type="RefSeq" id="XP_013411706.1"/>
    </source>
</evidence>
<feature type="region of interest" description="Disordered" evidence="4">
    <location>
        <begin position="330"/>
        <end position="382"/>
    </location>
</feature>
<dbReference type="CDD" id="cd09487">
    <property type="entry name" value="SAM_superfamily"/>
    <property type="match status" value="1"/>
</dbReference>
<feature type="compositionally biased region" description="Low complexity" evidence="4">
    <location>
        <begin position="130"/>
        <end position="157"/>
    </location>
</feature>
<evidence type="ECO:0000256" key="3">
    <source>
        <dbReference type="PROSITE-ProRule" id="PRU00191"/>
    </source>
</evidence>
<feature type="compositionally biased region" description="Polar residues" evidence="4">
    <location>
        <begin position="428"/>
        <end position="444"/>
    </location>
</feature>
<evidence type="ECO:0000259" key="7">
    <source>
        <dbReference type="PROSITE" id="PS50105"/>
    </source>
</evidence>
<dbReference type="STRING" id="7574.A0A1S3JNJ4"/>
<dbReference type="Proteomes" id="UP000085678">
    <property type="component" value="Unplaced"/>
</dbReference>
<evidence type="ECO:0000256" key="1">
    <source>
        <dbReference type="ARBA" id="ARBA00022999"/>
    </source>
</evidence>
<feature type="compositionally biased region" description="Basic and acidic residues" evidence="4">
    <location>
        <begin position="512"/>
        <end position="521"/>
    </location>
</feature>
<dbReference type="InterPro" id="IPR036964">
    <property type="entry name" value="RASGEF_cat_dom_sf"/>
</dbReference>
<dbReference type="PRINTS" id="PR00401">
    <property type="entry name" value="SH2DOMAIN"/>
</dbReference>
<keyword evidence="2" id="KW-0344">Guanine-nucleotide releasing factor</keyword>
<dbReference type="OrthoDB" id="2412973at2759"/>
<feature type="compositionally biased region" description="Low complexity" evidence="4">
    <location>
        <begin position="110"/>
        <end position="122"/>
    </location>
</feature>
<dbReference type="InterPro" id="IPR001660">
    <property type="entry name" value="SAM"/>
</dbReference>
<feature type="region of interest" description="Disordered" evidence="4">
    <location>
        <begin position="105"/>
        <end position="157"/>
    </location>
</feature>
<dbReference type="RefSeq" id="XP_013411706.1">
    <property type="nucleotide sequence ID" value="XM_013556252.2"/>
</dbReference>
<dbReference type="SMART" id="SM00454">
    <property type="entry name" value="SAM"/>
    <property type="match status" value="1"/>
</dbReference>
<dbReference type="SUPFAM" id="SSF55550">
    <property type="entry name" value="SH2 domain"/>
    <property type="match status" value="1"/>
</dbReference>
<evidence type="ECO:0000256" key="2">
    <source>
        <dbReference type="PROSITE-ProRule" id="PRU00168"/>
    </source>
</evidence>
<gene>
    <name evidence="9" type="primary">LOC106174612</name>
</gene>
<dbReference type="SUPFAM" id="SSF48366">
    <property type="entry name" value="Ras GEF"/>
    <property type="match status" value="1"/>
</dbReference>
<name>A0A1S3JNJ4_LINAN</name>
<dbReference type="FunFam" id="1.10.840.10:FF:000015">
    <property type="entry name" value="Uncharacterized protein, isoform A"/>
    <property type="match status" value="1"/>
</dbReference>
<evidence type="ECO:0000256" key="4">
    <source>
        <dbReference type="SAM" id="MobiDB-lite"/>
    </source>
</evidence>
<dbReference type="InterPro" id="IPR051853">
    <property type="entry name" value="SH2-Ras-GEF_adapter"/>
</dbReference>
<dbReference type="PROSITE" id="PS50001">
    <property type="entry name" value="SH2"/>
    <property type="match status" value="1"/>
</dbReference>
<dbReference type="InterPro" id="IPR023578">
    <property type="entry name" value="Ras_GEF_dom_sf"/>
</dbReference>
<keyword evidence="1 3" id="KW-0727">SH2 domain</keyword>
<dbReference type="InParanoid" id="A0A1S3JNJ4"/>
<proteinExistence type="predicted"/>
<dbReference type="GO" id="GO:0001784">
    <property type="term" value="F:phosphotyrosine residue binding"/>
    <property type="evidence" value="ECO:0007669"/>
    <property type="project" value="InterPro"/>
</dbReference>
<dbReference type="GO" id="GO:0007264">
    <property type="term" value="P:small GTPase-mediated signal transduction"/>
    <property type="evidence" value="ECO:0007669"/>
    <property type="project" value="InterPro"/>
</dbReference>
<dbReference type="InterPro" id="IPR036860">
    <property type="entry name" value="SH2_dom_sf"/>
</dbReference>
<evidence type="ECO:0000259" key="6">
    <source>
        <dbReference type="PROSITE" id="PS50009"/>
    </source>
</evidence>
<dbReference type="GO" id="GO:0005085">
    <property type="term" value="F:guanyl-nucleotide exchange factor activity"/>
    <property type="evidence" value="ECO:0007669"/>
    <property type="project" value="UniProtKB-KW"/>
</dbReference>
<dbReference type="CDD" id="cd10337">
    <property type="entry name" value="SH2_BCAR3"/>
    <property type="match status" value="1"/>
</dbReference>
<dbReference type="PROSITE" id="PS50009">
    <property type="entry name" value="RASGEF_CAT"/>
    <property type="match status" value="1"/>
</dbReference>
<dbReference type="FunFam" id="3.30.505.10:FF:000013">
    <property type="entry name" value="SH2 domain-containing protein 3C isoform X1"/>
    <property type="match status" value="1"/>
</dbReference>
<dbReference type="AlphaFoldDB" id="A0A1S3JNJ4"/>
<evidence type="ECO:0000313" key="8">
    <source>
        <dbReference type="Proteomes" id="UP000085678"/>
    </source>
</evidence>
<reference evidence="9" key="1">
    <citation type="submission" date="2025-08" db="UniProtKB">
        <authorList>
            <consortium name="RefSeq"/>
        </authorList>
    </citation>
    <scope>IDENTIFICATION</scope>
    <source>
        <tissue evidence="9">Gonads</tissue>
    </source>
</reference>
<evidence type="ECO:0000259" key="5">
    <source>
        <dbReference type="PROSITE" id="PS50001"/>
    </source>
</evidence>
<feature type="domain" description="SAM" evidence="7">
    <location>
        <begin position="43"/>
        <end position="100"/>
    </location>
</feature>
<dbReference type="Pfam" id="PF00617">
    <property type="entry name" value="RasGEF"/>
    <property type="match status" value="1"/>
</dbReference>
<feature type="compositionally biased region" description="Low complexity" evidence="4">
    <location>
        <begin position="349"/>
        <end position="367"/>
    </location>
</feature>
<feature type="region of interest" description="Disordered" evidence="4">
    <location>
        <begin position="401"/>
        <end position="557"/>
    </location>
</feature>
<dbReference type="SUPFAM" id="SSF47769">
    <property type="entry name" value="SAM/Pointed domain"/>
    <property type="match status" value="1"/>
</dbReference>
<dbReference type="SMART" id="SM00147">
    <property type="entry name" value="RasGEF"/>
    <property type="match status" value="1"/>
</dbReference>
<sequence>MVRSVPISFGKDQYLLALKRNNCVPLDLAMEPVRMPSNKHIPIDRWLKTIGLPEYINMFERYTGVEALLNATESDVRNMGVLNAAHRARIISSLRILKDKYERGERTRMSSSSLTRVSSNSSLPGNVTGSNIPRVSSSSSLPRNPSSSSLNDSISNSINNQDYLPQTPINISPEKLKQDLEKELKMEDSQLCSHAWFHGSIPRQKAEKLVLHDGDFLVRESVSQPGDFVLTVHWCGLPLHFVINKHVTQRDSLYSKVQFGFESDLLDSVPDLVRFYVGSKKPVTGNSGAVISTPVNRTMPLSYYDTKYGAVKQGLQRKMSDTYMQSGVIVVGGGGGGNPPQSPRPSPLATPTTTPRSSPPGIRKMGYGMRGGGGQPILPLDTDSEAGKLIKKIADDSNGEVKTLKHNRTASQPLLTPIDDVNEDDLRSPTTPKMQKSPRNSNMQADERRGSLPYSPTATQPQVERRGSLPLLDIDQDHDTTLNRTLRRLQQDHTGANLKKFNRIGSEPNLLEDDHPGDTKDNGAVSIHKSGVLKSNLTGSDGDLNRPPPPKPSRIPSIKHKERPLVVIRNPEVWEDDGRDYSDYSQVKSEPSWVKGSKKWGCNIKTKSKKKSDENQNNIDDSNVSIPKSKLRVHKGISSNANRPLGLLIENQPPSADYDIPQSEFSNKEVHLKRHNDSGIEEDVHGSLMDMYSSPSSIPVKESDLQNDQRMVTMPDLDQVSCFNPANFTSSILPNENKPLESSAVLYVKNTLLNMEAKILAQHFTKIDLDLLKVSGEHDLGVCVTSGLELISLTHGHQLRQDVLERYHCLRQFIALSILIGSHAGERAQVLDKWIEMAVVMKGTLGNLFGFHAVITALGLPTITRLKDTWLLLRQKHTRNAFTYESKLRTILRSMDEAMDNLPLQNVSIPHILPVVELMERDFDSMYDMTTWEEKDADLGLDMMLAHLDTARIVSEQCGLYRVKADSIMDNFTAQDEILDIFKTDFHLRLLWGAKGAAVNRYDRLTKFSQILNALSERAESSQDHGTPL</sequence>
<dbReference type="Pfam" id="PF00536">
    <property type="entry name" value="SAM_1"/>
    <property type="match status" value="1"/>
</dbReference>
<organism evidence="8 9">
    <name type="scientific">Lingula anatina</name>
    <name type="common">Brachiopod</name>
    <name type="synonym">Lingula unguis</name>
    <dbReference type="NCBI Taxonomy" id="7574"/>
    <lineage>
        <taxon>Eukaryota</taxon>
        <taxon>Metazoa</taxon>
        <taxon>Spiralia</taxon>
        <taxon>Lophotrochozoa</taxon>
        <taxon>Brachiopoda</taxon>
        <taxon>Linguliformea</taxon>
        <taxon>Lingulata</taxon>
        <taxon>Lingulida</taxon>
        <taxon>Linguloidea</taxon>
        <taxon>Lingulidae</taxon>
        <taxon>Lingula</taxon>
    </lineage>
</organism>
<dbReference type="GeneID" id="106174612"/>
<dbReference type="PANTHER" id="PTHR14247:SF8">
    <property type="entry name" value="RAS-GEF DOMAIN-CONTAINING PROTEIN"/>
    <property type="match status" value="1"/>
</dbReference>
<dbReference type="PROSITE" id="PS50105">
    <property type="entry name" value="SAM_DOMAIN"/>
    <property type="match status" value="1"/>
</dbReference>
<dbReference type="SMART" id="SM00252">
    <property type="entry name" value="SH2"/>
    <property type="match status" value="1"/>
</dbReference>
<dbReference type="KEGG" id="lak:106174612"/>